<feature type="region of interest" description="Disordered" evidence="6">
    <location>
        <begin position="1"/>
        <end position="23"/>
    </location>
</feature>
<sequence>MSPIAKRRKTDMPSATEASNGGDSVAITIAMAAQNAANEAAKKHQKQQQKNSLTAQAAGEMSSYKSNVFRMETDEMLQEIAFSYGSKKMAAVEKILHRLKSAIDAIPEKAGVKIAQAESEMQKKKIQIPFPDPKPAKDIQYNFAYAKPSYVNVAGSYALKTQVKAKEGLSIDFVLTMPEGLFQEKDYLNYRYFYKRAYYLAVIAAGLHDAKDLKGIEVKYDYLNGDQLKPILVVTPTETDAKSPKCTINIIPSVAPSVFPAKKLYPLKNCVRPQQTEAEAPKEYNSTPVYNASLAADTTYFPYLSALHKSSSTCAAFNDACMLGRVWLRQRGFGGTLSKGGFGHFEWAILQSFLLKGGGTKGHALLANGYSNYQMFKAMIQFLAQRNLAATPLVFGTSENVKTAAKHPVIFDGEHGVNVLFKMTPWSYDLLKHEAERTLECLNNAGLAEQFDTVFIHKADEPCYRFDAIARLPLPSDAQLAQEISEATEISSRRAKYAEKVYKVLNEGLTDRVTLIHVSYPGQKPFSTKTGKKQTDEVKELVIGFLLDSKAINRTLDRGPSPEEKRKAALFRKFWGDKAELRRLSDGSILESVTWSAKSKTPVYQQIIRYVIGRHFNEAQAEAISFIGDAFDTLVSGEQTSTAFQPVYDAFDRLDKDLKAMSGLPLAMRHVSAASPALRAASIDLPFTPSNPLMEPADVVVQFESSSRWPDDLVAIQKTKASFLIKMGEILEQEHDGELITRIGLENEDCEIKNYSFLDVVYLSGPSFRIRIYHDREANLLQNRCNHPALLLKEKEAAQEALADHQRTFVLGPRHTDAIRQLCHRYPLMSPTIRLLKRWFSTQLLFPHVTEEFLELIAARTFLYPYPYTAPSSVMTGFLRSLHFLAKWDWRLEPLILDLSSEGLKTDDFNEIRANFEAMRKKDPAMNHVAMFATSNHDRVSSLWTEGNRPQKVVAARITALSRAVDEAVKTQGLELDVSKIFAQSTKDFDFVVRLEQKFVVRRREKKKAEFKNLAVDDEGVSAEDIARLSFNPAKDFVEEMRQVYTGSVVFFYGPQQNVVGGIWVPQGVRKWKPGLGYNTIQVKGKKGEEEQEVMVGVNKKAILNEIERIGGELVKGVVVNRE</sequence>
<dbReference type="GO" id="GO:0003723">
    <property type="term" value="F:RNA binding"/>
    <property type="evidence" value="ECO:0007669"/>
    <property type="project" value="UniProtKB-KW"/>
</dbReference>
<feature type="domain" description="Nrap protein" evidence="10">
    <location>
        <begin position="637"/>
        <end position="824"/>
    </location>
</feature>
<evidence type="ECO:0000256" key="6">
    <source>
        <dbReference type="SAM" id="MobiDB-lite"/>
    </source>
</evidence>
<dbReference type="Pfam" id="PF03813">
    <property type="entry name" value="Nrap"/>
    <property type="match status" value="1"/>
</dbReference>
<dbReference type="Pfam" id="PF17406">
    <property type="entry name" value="Nrap_D5"/>
    <property type="match status" value="1"/>
</dbReference>
<evidence type="ECO:0000259" key="10">
    <source>
        <dbReference type="Pfam" id="PF17405"/>
    </source>
</evidence>
<dbReference type="GO" id="GO:0032040">
    <property type="term" value="C:small-subunit processome"/>
    <property type="evidence" value="ECO:0007669"/>
    <property type="project" value="TreeGrafter"/>
</dbReference>
<dbReference type="InterPro" id="IPR035082">
    <property type="entry name" value="Nrap_D1"/>
</dbReference>
<protein>
    <recommendedName>
        <fullName evidence="5">U3 small nucleolar RNA-associated protein 22</fullName>
    </recommendedName>
</protein>
<evidence type="ECO:0000256" key="2">
    <source>
        <dbReference type="ARBA" id="ARBA00006674"/>
    </source>
</evidence>
<comment type="subcellular location">
    <subcellularLocation>
        <location evidence="1 5">Nucleus</location>
        <location evidence="1 5">Nucleolus</location>
    </subcellularLocation>
</comment>
<dbReference type="Pfam" id="PF17403">
    <property type="entry name" value="Nrap_D2"/>
    <property type="match status" value="1"/>
</dbReference>
<dbReference type="GO" id="GO:0034456">
    <property type="term" value="C:UTP-C complex"/>
    <property type="evidence" value="ECO:0007669"/>
    <property type="project" value="TreeGrafter"/>
</dbReference>
<evidence type="ECO:0000256" key="5">
    <source>
        <dbReference type="RuleBase" id="RU364032"/>
    </source>
</evidence>
<dbReference type="PANTHER" id="PTHR17972">
    <property type="entry name" value="NUCLEOLAR RNA-ASSOCIATED PROTEIN"/>
    <property type="match status" value="1"/>
</dbReference>
<dbReference type="Gene3D" id="3.30.70.3030">
    <property type="match status" value="1"/>
</dbReference>
<dbReference type="Pfam" id="PF17404">
    <property type="entry name" value="Nrap_D3"/>
    <property type="match status" value="1"/>
</dbReference>
<dbReference type="OrthoDB" id="10251401at2759"/>
<evidence type="ECO:0000313" key="13">
    <source>
        <dbReference type="EMBL" id="CCX15585.1"/>
    </source>
</evidence>
<feature type="domain" description="Nrap protein" evidence="8">
    <location>
        <begin position="316"/>
        <end position="458"/>
    </location>
</feature>
<reference evidence="13 14" key="1">
    <citation type="journal article" date="2013" name="PLoS Genet.">
        <title>The genome and development-dependent transcriptomes of Pyronema confluens: a window into fungal evolution.</title>
        <authorList>
            <person name="Traeger S."/>
            <person name="Altegoer F."/>
            <person name="Freitag M."/>
            <person name="Gabaldon T."/>
            <person name="Kempken F."/>
            <person name="Kumar A."/>
            <person name="Marcet-Houben M."/>
            <person name="Poggeler S."/>
            <person name="Stajich J.E."/>
            <person name="Nowrousian M."/>
        </authorList>
    </citation>
    <scope>NUCLEOTIDE SEQUENCE [LARGE SCALE GENOMIC DNA]</scope>
    <source>
        <strain evidence="14">CBS 100304</strain>
        <tissue evidence="13">Vegetative mycelium</tissue>
    </source>
</reference>
<dbReference type="InterPro" id="IPR035369">
    <property type="entry name" value="Nrap_D4"/>
</dbReference>
<dbReference type="InterPro" id="IPR035370">
    <property type="entry name" value="Nrap_D5"/>
</dbReference>
<dbReference type="STRING" id="1076935.U4LAZ7"/>
<feature type="domain" description="Nrap protein" evidence="11">
    <location>
        <begin position="826"/>
        <end position="983"/>
    </location>
</feature>
<evidence type="ECO:0000256" key="3">
    <source>
        <dbReference type="ARBA" id="ARBA00022884"/>
    </source>
</evidence>
<evidence type="ECO:0000259" key="12">
    <source>
        <dbReference type="Pfam" id="PF17407"/>
    </source>
</evidence>
<dbReference type="InterPro" id="IPR035371">
    <property type="entry name" value="Nrap_D6"/>
</dbReference>
<evidence type="ECO:0000313" key="14">
    <source>
        <dbReference type="Proteomes" id="UP000018144"/>
    </source>
</evidence>
<dbReference type="AlphaFoldDB" id="U4LAZ7"/>
<dbReference type="OMA" id="NPHGGKE"/>
<evidence type="ECO:0000256" key="1">
    <source>
        <dbReference type="ARBA" id="ARBA00004604"/>
    </source>
</evidence>
<dbReference type="GO" id="GO:0032545">
    <property type="term" value="C:CURI complex"/>
    <property type="evidence" value="ECO:0007669"/>
    <property type="project" value="TreeGrafter"/>
</dbReference>
<gene>
    <name evidence="13" type="ORF">PCON_01966</name>
</gene>
<accession>U4LAZ7</accession>
<comment type="similarity">
    <text evidence="2 5">Belongs to the NRAP family.</text>
</comment>
<evidence type="ECO:0000259" key="8">
    <source>
        <dbReference type="Pfam" id="PF17403"/>
    </source>
</evidence>
<dbReference type="InterPro" id="IPR035368">
    <property type="entry name" value="Nrap_D3"/>
</dbReference>
<feature type="domain" description="Nrap protein" evidence="7">
    <location>
        <begin position="171"/>
        <end position="311"/>
    </location>
</feature>
<evidence type="ECO:0000259" key="11">
    <source>
        <dbReference type="Pfam" id="PF17406"/>
    </source>
</evidence>
<dbReference type="Pfam" id="PF17407">
    <property type="entry name" value="Nrap_D6"/>
    <property type="match status" value="1"/>
</dbReference>
<dbReference type="PANTHER" id="PTHR17972:SF0">
    <property type="entry name" value="NUCLEOLAR PROTEIN 6"/>
    <property type="match status" value="1"/>
</dbReference>
<dbReference type="Proteomes" id="UP000018144">
    <property type="component" value="Unassembled WGS sequence"/>
</dbReference>
<proteinExistence type="inferred from homology"/>
<feature type="domain" description="Nrap protein" evidence="12">
    <location>
        <begin position="986"/>
        <end position="1118"/>
    </location>
</feature>
<keyword evidence="5" id="KW-0687">Ribonucleoprotein</keyword>
<keyword evidence="14" id="KW-1185">Reference proteome</keyword>
<keyword evidence="5" id="KW-0698">rRNA processing</keyword>
<dbReference type="GO" id="GO:0006364">
    <property type="term" value="P:rRNA processing"/>
    <property type="evidence" value="ECO:0007669"/>
    <property type="project" value="UniProtKB-KW"/>
</dbReference>
<dbReference type="Pfam" id="PF17405">
    <property type="entry name" value="Nrap_D4"/>
    <property type="match status" value="1"/>
</dbReference>
<dbReference type="eggNOG" id="KOG2054">
    <property type="taxonomic scope" value="Eukaryota"/>
</dbReference>
<evidence type="ECO:0000259" key="9">
    <source>
        <dbReference type="Pfam" id="PF17404"/>
    </source>
</evidence>
<keyword evidence="3 5" id="KW-0694">RNA-binding</keyword>
<dbReference type="Gene3D" id="1.10.1410.10">
    <property type="match status" value="1"/>
</dbReference>
<keyword evidence="5" id="KW-0690">Ribosome biogenesis</keyword>
<feature type="domain" description="Nrap protein" evidence="9">
    <location>
        <begin position="463"/>
        <end position="617"/>
    </location>
</feature>
<organism evidence="13 14">
    <name type="scientific">Pyronema omphalodes (strain CBS 100304)</name>
    <name type="common">Pyronema confluens</name>
    <dbReference type="NCBI Taxonomy" id="1076935"/>
    <lineage>
        <taxon>Eukaryota</taxon>
        <taxon>Fungi</taxon>
        <taxon>Dikarya</taxon>
        <taxon>Ascomycota</taxon>
        <taxon>Pezizomycotina</taxon>
        <taxon>Pezizomycetes</taxon>
        <taxon>Pezizales</taxon>
        <taxon>Pyronemataceae</taxon>
        <taxon>Pyronema</taxon>
    </lineage>
</organism>
<dbReference type="EMBL" id="HF936206">
    <property type="protein sequence ID" value="CCX15585.1"/>
    <property type="molecule type" value="Genomic_DNA"/>
</dbReference>
<dbReference type="GO" id="GO:0006409">
    <property type="term" value="P:tRNA export from nucleus"/>
    <property type="evidence" value="ECO:0007669"/>
    <property type="project" value="TreeGrafter"/>
</dbReference>
<evidence type="ECO:0000256" key="4">
    <source>
        <dbReference type="ARBA" id="ARBA00023242"/>
    </source>
</evidence>
<feature type="region of interest" description="Disordered" evidence="6">
    <location>
        <begin position="38"/>
        <end position="58"/>
    </location>
</feature>
<dbReference type="InterPro" id="IPR035367">
    <property type="entry name" value="Nrap_D2"/>
</dbReference>
<keyword evidence="4 5" id="KW-0539">Nucleus</keyword>
<name>U4LAZ7_PYROM</name>
<evidence type="ECO:0000259" key="7">
    <source>
        <dbReference type="Pfam" id="PF03813"/>
    </source>
</evidence>
<dbReference type="InterPro" id="IPR005554">
    <property type="entry name" value="NOL6/Upt22"/>
</dbReference>